<dbReference type="GO" id="GO:0016020">
    <property type="term" value="C:membrane"/>
    <property type="evidence" value="ECO:0007669"/>
    <property type="project" value="UniProtKB-SubCell"/>
</dbReference>
<keyword evidence="12" id="KW-1185">Reference proteome</keyword>
<evidence type="ECO:0000256" key="9">
    <source>
        <dbReference type="SAM" id="MobiDB-lite"/>
    </source>
</evidence>
<feature type="region of interest" description="Disordered" evidence="9">
    <location>
        <begin position="1"/>
        <end position="28"/>
    </location>
</feature>
<name>A0AAD6F8A1_9TELE</name>
<feature type="compositionally biased region" description="Low complexity" evidence="9">
    <location>
        <begin position="55"/>
        <end position="69"/>
    </location>
</feature>
<keyword evidence="4 10" id="KW-1133">Transmembrane helix</keyword>
<evidence type="ECO:0000256" key="4">
    <source>
        <dbReference type="ARBA" id="ARBA00022989"/>
    </source>
</evidence>
<feature type="region of interest" description="Disordered" evidence="9">
    <location>
        <begin position="55"/>
        <end position="87"/>
    </location>
</feature>
<dbReference type="AlphaFoldDB" id="A0AAD6F8A1"/>
<feature type="compositionally biased region" description="Pro residues" evidence="9">
    <location>
        <begin position="1"/>
        <end position="11"/>
    </location>
</feature>
<dbReference type="Proteomes" id="UP001219934">
    <property type="component" value="Unassembled WGS sequence"/>
</dbReference>
<dbReference type="EMBL" id="JAPTMU010000023">
    <property type="protein sequence ID" value="KAJ4924432.1"/>
    <property type="molecule type" value="Genomic_DNA"/>
</dbReference>
<evidence type="ECO:0000313" key="11">
    <source>
        <dbReference type="EMBL" id="KAJ4924432.1"/>
    </source>
</evidence>
<evidence type="ECO:0000256" key="2">
    <source>
        <dbReference type="ARBA" id="ARBA00008444"/>
    </source>
</evidence>
<comment type="subcellular location">
    <subcellularLocation>
        <location evidence="1">Membrane</location>
        <topology evidence="1">Multi-pass membrane protein</topology>
    </subcellularLocation>
</comment>
<keyword evidence="5 10" id="KW-0472">Membrane</keyword>
<evidence type="ECO:0000256" key="8">
    <source>
        <dbReference type="ARBA" id="ARBA00041344"/>
    </source>
</evidence>
<evidence type="ECO:0000256" key="6">
    <source>
        <dbReference type="ARBA" id="ARBA00037236"/>
    </source>
</evidence>
<evidence type="ECO:0000256" key="7">
    <source>
        <dbReference type="ARBA" id="ARBA00040778"/>
    </source>
</evidence>
<evidence type="ECO:0000256" key="10">
    <source>
        <dbReference type="SAM" id="Phobius"/>
    </source>
</evidence>
<dbReference type="GO" id="GO:0005739">
    <property type="term" value="C:mitochondrion"/>
    <property type="evidence" value="ECO:0007669"/>
    <property type="project" value="TreeGrafter"/>
</dbReference>
<evidence type="ECO:0000256" key="5">
    <source>
        <dbReference type="ARBA" id="ARBA00023136"/>
    </source>
</evidence>
<feature type="transmembrane region" description="Helical" evidence="10">
    <location>
        <begin position="201"/>
        <end position="225"/>
    </location>
</feature>
<evidence type="ECO:0000256" key="3">
    <source>
        <dbReference type="ARBA" id="ARBA00022692"/>
    </source>
</evidence>
<dbReference type="GO" id="GO:0032981">
    <property type="term" value="P:mitochondrial respiratory chain complex I assembly"/>
    <property type="evidence" value="ECO:0007669"/>
    <property type="project" value="InterPro"/>
</dbReference>
<keyword evidence="3 10" id="KW-0812">Transmembrane</keyword>
<comment type="caution">
    <text evidence="11">The sequence shown here is derived from an EMBL/GenBank/DDBJ whole genome shotgun (WGS) entry which is preliminary data.</text>
</comment>
<dbReference type="PANTHER" id="PTHR13002:SF1">
    <property type="entry name" value="COMPLEX I ASSEMBLY FACTOR TIMMDC1, MITOCHONDRIAL"/>
    <property type="match status" value="1"/>
</dbReference>
<dbReference type="InterPro" id="IPR055299">
    <property type="entry name" value="TIMMDC1"/>
</dbReference>
<dbReference type="PANTHER" id="PTHR13002">
    <property type="entry name" value="C3ORF1 PROTEIN-RELATED"/>
    <property type="match status" value="1"/>
</dbReference>
<accession>A0AAD6F8A1</accession>
<proteinExistence type="inferred from homology"/>
<reference evidence="11" key="1">
    <citation type="submission" date="2022-11" db="EMBL/GenBank/DDBJ databases">
        <title>Chromosome-level genome of Pogonophryne albipinna.</title>
        <authorList>
            <person name="Jo E."/>
        </authorList>
    </citation>
    <scope>NUCLEOTIDE SEQUENCE</scope>
    <source>
        <strain evidence="11">SGF0006</strain>
        <tissue evidence="11">Muscle</tissue>
    </source>
</reference>
<evidence type="ECO:0000313" key="12">
    <source>
        <dbReference type="Proteomes" id="UP001219934"/>
    </source>
</evidence>
<evidence type="ECO:0000256" key="1">
    <source>
        <dbReference type="ARBA" id="ARBA00004141"/>
    </source>
</evidence>
<comment type="similarity">
    <text evidence="2">Belongs to the Tim17/Tim22/Tim23 family.</text>
</comment>
<organism evidence="11 12">
    <name type="scientific">Pogonophryne albipinna</name>
    <dbReference type="NCBI Taxonomy" id="1090488"/>
    <lineage>
        <taxon>Eukaryota</taxon>
        <taxon>Metazoa</taxon>
        <taxon>Chordata</taxon>
        <taxon>Craniata</taxon>
        <taxon>Vertebrata</taxon>
        <taxon>Euteleostomi</taxon>
        <taxon>Actinopterygii</taxon>
        <taxon>Neopterygii</taxon>
        <taxon>Teleostei</taxon>
        <taxon>Neoteleostei</taxon>
        <taxon>Acanthomorphata</taxon>
        <taxon>Eupercaria</taxon>
        <taxon>Perciformes</taxon>
        <taxon>Notothenioidei</taxon>
        <taxon>Pogonophryne</taxon>
    </lineage>
</organism>
<comment type="function">
    <text evidence="6">Chaperone protein involved in the assembly of the mitochondrial NADH:ubiquinone oxidoreductase complex (complex I). Participates in constructing the membrane arm of complex I.</text>
</comment>
<protein>
    <recommendedName>
        <fullName evidence="7">Complex I assembly factor TIMMDC1, mitochondrial</fullName>
    </recommendedName>
    <alternativeName>
        <fullName evidence="8">Translocase of inner mitochondrial membrane domain-containing protein 1</fullName>
    </alternativeName>
</protein>
<gene>
    <name evidence="11" type="ORF">JOQ06_000672</name>
</gene>
<sequence>MYPEQPRPGPAPQRRADSPPGGTWSTGLLQGLLQSARPPPFCSLLPRVHAADVAAAQPAQMPSSSSSSTSPPPIPSPSAMWSNMGRPELTDTGWDRIKDLFQMDAKHMYPEELTSVIKSGVVGALAGMLYGGRATSRSARQSSIAAEWRQCVQPIMQQSEDFSVSTGLSVYRDKNALSHYAAAGAVTGGLFRLNLGLGGLLAGTVIGAVLGLPTGALIVGMQSMAGDNSRDRRRRERRELYDLKLAEWTDRLNVTEELIGDLNVGSQAEETNEDMQRIQELLSLPKNEDVTQESPSQ</sequence>